<organism evidence="2 3">
    <name type="scientific">Herbaspirillum chlorophenolicum</name>
    <dbReference type="NCBI Taxonomy" id="211589"/>
    <lineage>
        <taxon>Bacteria</taxon>
        <taxon>Pseudomonadati</taxon>
        <taxon>Pseudomonadota</taxon>
        <taxon>Betaproteobacteria</taxon>
        <taxon>Burkholderiales</taxon>
        <taxon>Oxalobacteraceae</taxon>
        <taxon>Herbaspirillum</taxon>
    </lineage>
</organism>
<name>A0ABW8F5I3_9BURK</name>
<evidence type="ECO:0000313" key="3">
    <source>
        <dbReference type="Proteomes" id="UP001617427"/>
    </source>
</evidence>
<dbReference type="Proteomes" id="UP001617427">
    <property type="component" value="Unassembled WGS sequence"/>
</dbReference>
<dbReference type="RefSeq" id="WP_402703657.1">
    <property type="nucleotide sequence ID" value="NZ_JBIUZV010000023.1"/>
</dbReference>
<evidence type="ECO:0000313" key="2">
    <source>
        <dbReference type="EMBL" id="MFJ3048552.1"/>
    </source>
</evidence>
<sequence>MSLWPAPHNLPPESPGKRYAENRKKKRQQLAAEVEELRVKRQAQEDAYRPAPFSLPIELQEILDADWFKSWLDDIGIADYQEFCARVTRAVEFDLRPCKFIRRSITPSASFSSCINRLYRDNRWHSKGFRESWGDAMRAAVDGKMRRQVILRLATPRWADPIKMARFHKLRGEMEAATGIKYHVDHCVPLQGDLVCGLNCEFNLRVIPATENLAKSNKFDIDS</sequence>
<gene>
    <name evidence="2" type="ORF">ACIPEN_22180</name>
</gene>
<protein>
    <submittedName>
        <fullName evidence="2">Uncharacterized protein</fullName>
    </submittedName>
</protein>
<evidence type="ECO:0000256" key="1">
    <source>
        <dbReference type="SAM" id="MobiDB-lite"/>
    </source>
</evidence>
<reference evidence="2 3" key="1">
    <citation type="submission" date="2024-10" db="EMBL/GenBank/DDBJ databases">
        <title>The Natural Products Discovery Center: Release of the First 8490 Sequenced Strains for Exploring Actinobacteria Biosynthetic Diversity.</title>
        <authorList>
            <person name="Kalkreuter E."/>
            <person name="Kautsar S.A."/>
            <person name="Yang D."/>
            <person name="Bader C.D."/>
            <person name="Teijaro C.N."/>
            <person name="Fluegel L."/>
            <person name="Davis C.M."/>
            <person name="Simpson J.R."/>
            <person name="Lauterbach L."/>
            <person name="Steele A.D."/>
            <person name="Gui C."/>
            <person name="Meng S."/>
            <person name="Li G."/>
            <person name="Viehrig K."/>
            <person name="Ye F."/>
            <person name="Su P."/>
            <person name="Kiefer A.F."/>
            <person name="Nichols A."/>
            <person name="Cepeda A.J."/>
            <person name="Yan W."/>
            <person name="Fan B."/>
            <person name="Jiang Y."/>
            <person name="Adhikari A."/>
            <person name="Zheng C.-J."/>
            <person name="Schuster L."/>
            <person name="Cowan T.M."/>
            <person name="Smanski M.J."/>
            <person name="Chevrette M.G."/>
            <person name="De Carvalho L.P.S."/>
            <person name="Shen B."/>
        </authorList>
    </citation>
    <scope>NUCLEOTIDE SEQUENCE [LARGE SCALE GENOMIC DNA]</scope>
    <source>
        <strain evidence="2 3">NPDC087045</strain>
    </source>
</reference>
<keyword evidence="3" id="KW-1185">Reference proteome</keyword>
<dbReference type="EMBL" id="JBIUZV010000023">
    <property type="protein sequence ID" value="MFJ3048552.1"/>
    <property type="molecule type" value="Genomic_DNA"/>
</dbReference>
<feature type="region of interest" description="Disordered" evidence="1">
    <location>
        <begin position="1"/>
        <end position="25"/>
    </location>
</feature>
<proteinExistence type="predicted"/>
<comment type="caution">
    <text evidence="2">The sequence shown here is derived from an EMBL/GenBank/DDBJ whole genome shotgun (WGS) entry which is preliminary data.</text>
</comment>
<accession>A0ABW8F5I3</accession>